<evidence type="ECO:0000313" key="2">
    <source>
        <dbReference type="Proteomes" id="UP000180133"/>
    </source>
</evidence>
<keyword evidence="2" id="KW-1185">Reference proteome</keyword>
<comment type="caution">
    <text evidence="1">The sequence shown here is derived from an EMBL/GenBank/DDBJ whole genome shotgun (WGS) entry which is preliminary data.</text>
</comment>
<reference evidence="1 2" key="1">
    <citation type="submission" date="2016-09" db="EMBL/GenBank/DDBJ databases">
        <title>Isolation, identification and antibiotic sensitivity analysis of bacterial pathogen from juvenile Hippocampus erectus with tail-rotted disease.</title>
        <authorList>
            <person name="Yang Q."/>
        </authorList>
    </citation>
    <scope>NUCLEOTIDE SEQUENCE [LARGE SCALE GENOMIC DNA]</scope>
    <source>
        <strain evidence="1 2">HM-10</strain>
    </source>
</reference>
<evidence type="ECO:0000313" key="1">
    <source>
        <dbReference type="EMBL" id="OHY94243.1"/>
    </source>
</evidence>
<protein>
    <submittedName>
        <fullName evidence="1">Uncharacterized protein</fullName>
    </submittedName>
</protein>
<accession>A0ABX3DA76</accession>
<dbReference type="EMBL" id="MKFT01000006">
    <property type="protein sequence ID" value="OHY94243.1"/>
    <property type="molecule type" value="Genomic_DNA"/>
</dbReference>
<proteinExistence type="predicted"/>
<dbReference type="Proteomes" id="UP000180133">
    <property type="component" value="Unassembled WGS sequence"/>
</dbReference>
<gene>
    <name evidence="1" type="ORF">BI375_16580</name>
</gene>
<sequence>MKISKTATDRLLKVNWFANLGKEISMPDVILALSLKEAENYMSAPEWETLTLEKSNEMSGYLATKHITLFQGWNDIAKESKLFFNNNIKPVIPHLDGFDNTLLHQCIEWDVIHFLIEDFYSGKLNNSFFFNNLISVYESGHIPCGWLGNWSEGNLVVY</sequence>
<dbReference type="RefSeq" id="WP_045388597.1">
    <property type="nucleotide sequence ID" value="NZ_BBLC01000131.1"/>
</dbReference>
<name>A0ABX3DA76_9VIBR</name>
<organism evidence="1 2">
    <name type="scientific">Vibrio rotiferianus</name>
    <dbReference type="NCBI Taxonomy" id="190895"/>
    <lineage>
        <taxon>Bacteria</taxon>
        <taxon>Pseudomonadati</taxon>
        <taxon>Pseudomonadota</taxon>
        <taxon>Gammaproteobacteria</taxon>
        <taxon>Vibrionales</taxon>
        <taxon>Vibrionaceae</taxon>
        <taxon>Vibrio</taxon>
    </lineage>
</organism>